<name>A0ABR7WFH3_9ACTN</name>
<feature type="transmembrane region" description="Helical" evidence="1">
    <location>
        <begin position="20"/>
        <end position="37"/>
    </location>
</feature>
<keyword evidence="1" id="KW-0472">Membrane</keyword>
<gene>
    <name evidence="2" type="ORF">IDF66_13245</name>
</gene>
<evidence type="ECO:0000256" key="1">
    <source>
        <dbReference type="SAM" id="Phobius"/>
    </source>
</evidence>
<accession>A0ABR7WFH3</accession>
<protein>
    <submittedName>
        <fullName evidence="2">Uncharacterized protein</fullName>
    </submittedName>
</protein>
<evidence type="ECO:0000313" key="3">
    <source>
        <dbReference type="Proteomes" id="UP000602395"/>
    </source>
</evidence>
<comment type="caution">
    <text evidence="2">The sequence shown here is derived from an EMBL/GenBank/DDBJ whole genome shotgun (WGS) entry which is preliminary data.</text>
</comment>
<keyword evidence="3" id="KW-1185">Reference proteome</keyword>
<keyword evidence="1" id="KW-0812">Transmembrane</keyword>
<dbReference type="EMBL" id="JACWMS010000002">
    <property type="protein sequence ID" value="MBD1320547.1"/>
    <property type="molecule type" value="Genomic_DNA"/>
</dbReference>
<feature type="transmembrane region" description="Helical" evidence="1">
    <location>
        <begin position="128"/>
        <end position="148"/>
    </location>
</feature>
<reference evidence="2 3" key="1">
    <citation type="submission" date="2020-09" db="EMBL/GenBank/DDBJ databases">
        <title>Novel species in genus Gordonia.</title>
        <authorList>
            <person name="Zhang G."/>
        </authorList>
    </citation>
    <scope>NUCLEOTIDE SEQUENCE [LARGE SCALE GENOMIC DNA]</scope>
    <source>
        <strain evidence="2 3">ON-33</strain>
    </source>
</reference>
<evidence type="ECO:0000313" key="2">
    <source>
        <dbReference type="EMBL" id="MBD1320547.1"/>
    </source>
</evidence>
<organism evidence="2 3">
    <name type="scientific">Gordonia hankookensis</name>
    <dbReference type="NCBI Taxonomy" id="589403"/>
    <lineage>
        <taxon>Bacteria</taxon>
        <taxon>Bacillati</taxon>
        <taxon>Actinomycetota</taxon>
        <taxon>Actinomycetes</taxon>
        <taxon>Mycobacteriales</taxon>
        <taxon>Gordoniaceae</taxon>
        <taxon>Gordonia</taxon>
    </lineage>
</organism>
<dbReference type="Proteomes" id="UP000602395">
    <property type="component" value="Unassembled WGS sequence"/>
</dbReference>
<keyword evidence="1" id="KW-1133">Transmembrane helix</keyword>
<dbReference type="RefSeq" id="WP_190267174.1">
    <property type="nucleotide sequence ID" value="NZ_BAABAD010000004.1"/>
</dbReference>
<sequence length="158" mass="16992">MSSRSAAGAMLLLERWSTPLGIVALQTVMVAAMIGIGNEAEYRSWDDRYSLSVSWNDDRDGTDDRDATSGDVGAILDGDLPDTWSHVPQAYPDGGEGALSSLADAMHNLDDAIKRARSIDFGGAGTGVFGWGIEMRVTIFVIVAYVVAATRRRRVAVR</sequence>
<proteinExistence type="predicted"/>